<proteinExistence type="predicted"/>
<name>A0A1G2U4K4_9BACT</name>
<dbReference type="GO" id="GO:0016787">
    <property type="term" value="F:hydrolase activity"/>
    <property type="evidence" value="ECO:0007669"/>
    <property type="project" value="UniProtKB-KW"/>
</dbReference>
<dbReference type="PANTHER" id="PTHR11203">
    <property type="entry name" value="CLEAVAGE AND POLYADENYLATION SPECIFICITY FACTOR FAMILY MEMBER"/>
    <property type="match status" value="1"/>
</dbReference>
<comment type="caution">
    <text evidence="4">The sequence shown here is derived from an EMBL/GenBank/DDBJ whole genome shotgun (WGS) entry which is preliminary data.</text>
</comment>
<feature type="domain" description="Beta-Casp" evidence="3">
    <location>
        <begin position="249"/>
        <end position="374"/>
    </location>
</feature>
<dbReference type="Gene3D" id="3.60.15.10">
    <property type="entry name" value="Ribonuclease Z/Hydroxyacylglutathione hydrolase-like"/>
    <property type="match status" value="1"/>
</dbReference>
<dbReference type="InterPro" id="IPR050698">
    <property type="entry name" value="MBL"/>
</dbReference>
<evidence type="ECO:0000256" key="1">
    <source>
        <dbReference type="ARBA" id="ARBA00022801"/>
    </source>
</evidence>
<dbReference type="SMART" id="SM00849">
    <property type="entry name" value="Lactamase_B"/>
    <property type="match status" value="1"/>
</dbReference>
<evidence type="ECO:0000313" key="5">
    <source>
        <dbReference type="Proteomes" id="UP000176800"/>
    </source>
</evidence>
<dbReference type="Pfam" id="PF07521">
    <property type="entry name" value="RMMBL"/>
    <property type="match status" value="1"/>
</dbReference>
<reference evidence="4 5" key="1">
    <citation type="journal article" date="2016" name="Nat. Commun.">
        <title>Thousands of microbial genomes shed light on interconnected biogeochemical processes in an aquifer system.</title>
        <authorList>
            <person name="Anantharaman K."/>
            <person name="Brown C.T."/>
            <person name="Hug L.A."/>
            <person name="Sharon I."/>
            <person name="Castelle C.J."/>
            <person name="Probst A.J."/>
            <person name="Thomas B.C."/>
            <person name="Singh A."/>
            <person name="Wilkins M.J."/>
            <person name="Karaoz U."/>
            <person name="Brodie E.L."/>
            <person name="Williams K.H."/>
            <person name="Hubbard S.S."/>
            <person name="Banfield J.F."/>
        </authorList>
    </citation>
    <scope>NUCLEOTIDE SEQUENCE [LARGE SCALE GENOMIC DNA]</scope>
</reference>
<dbReference type="EMBL" id="MHWE01000006">
    <property type="protein sequence ID" value="OHB04437.1"/>
    <property type="molecule type" value="Genomic_DNA"/>
</dbReference>
<dbReference type="Pfam" id="PF10996">
    <property type="entry name" value="Beta-Casp"/>
    <property type="match status" value="1"/>
</dbReference>
<dbReference type="InterPro" id="IPR011108">
    <property type="entry name" value="RMMBL"/>
</dbReference>
<dbReference type="InterPro" id="IPR001279">
    <property type="entry name" value="Metallo-B-lactamas"/>
</dbReference>
<accession>A0A1G2U4K4</accession>
<dbReference type="CDD" id="cd16295">
    <property type="entry name" value="TTHA0252-CPSF-like_MBL-fold"/>
    <property type="match status" value="1"/>
</dbReference>
<dbReference type="Proteomes" id="UP000176800">
    <property type="component" value="Unassembled WGS sequence"/>
</dbReference>
<dbReference type="PANTHER" id="PTHR11203:SF37">
    <property type="entry name" value="INTEGRATOR COMPLEX SUBUNIT 11"/>
    <property type="match status" value="1"/>
</dbReference>
<sequence>MNNRQFSISFWGGVESVTGANFLLEGPDFKILVDCGLFQGTTISETQNREPFPYDPAGIDFLFVTHAHADHIGRIPRLVKGGFSGKIYSTPETKMIVKVMFKDASRLVESEAREEGILPLYDKKDAEKALGLWEDVPYREDLKISDSVSVRFKDAGHILGSSMVEFSLASESGNPGKVLFTGDLGNSPGTLLKDTEDPGEVHYLVMDSVYGDRNHESKEEREAKFLKVVSEAVKNAGTLLIPVFSLERAQTVLYELDNLFERKKIPPVPVFLDSPLAIELTEIYESVTSLYNQSVKEEMARDKQIFNFPRLKQTTKVWDSKKIQEVPNPKIILAGSGMSTGGRILYHEKCFLPDAKTTFLILGFQAPGTLGRQIQDGAKEVEIDGERVSVKARVETISGYSSHKDSDRLIEFVEKTAESLKKVFVVMGEAKASAFLVQRLRDYLDVSALVPKRGEKYYLDI</sequence>
<evidence type="ECO:0000259" key="2">
    <source>
        <dbReference type="SMART" id="SM00849"/>
    </source>
</evidence>
<evidence type="ECO:0008006" key="6">
    <source>
        <dbReference type="Google" id="ProtNLM"/>
    </source>
</evidence>
<protein>
    <recommendedName>
        <fullName evidence="6">MBL fold hydrolase</fullName>
    </recommendedName>
</protein>
<evidence type="ECO:0000313" key="4">
    <source>
        <dbReference type="EMBL" id="OHB04437.1"/>
    </source>
</evidence>
<evidence type="ECO:0000259" key="3">
    <source>
        <dbReference type="SMART" id="SM01027"/>
    </source>
</evidence>
<dbReference type="InterPro" id="IPR022712">
    <property type="entry name" value="Beta_Casp"/>
</dbReference>
<organism evidence="4 5">
    <name type="scientific">Candidatus Zambryskibacteria bacterium RIFCSPLOWO2_01_FULL_45_21</name>
    <dbReference type="NCBI Taxonomy" id="1802761"/>
    <lineage>
        <taxon>Bacteria</taxon>
        <taxon>Candidatus Zambryskiibacteriota</taxon>
    </lineage>
</organism>
<feature type="domain" description="Metallo-beta-lactamase" evidence="2">
    <location>
        <begin position="18"/>
        <end position="233"/>
    </location>
</feature>
<dbReference type="GO" id="GO:0004521">
    <property type="term" value="F:RNA endonuclease activity"/>
    <property type="evidence" value="ECO:0007669"/>
    <property type="project" value="TreeGrafter"/>
</dbReference>
<dbReference type="SUPFAM" id="SSF56281">
    <property type="entry name" value="Metallo-hydrolase/oxidoreductase"/>
    <property type="match status" value="1"/>
</dbReference>
<dbReference type="SMART" id="SM01027">
    <property type="entry name" value="Beta-Casp"/>
    <property type="match status" value="1"/>
</dbReference>
<dbReference type="Gene3D" id="3.40.50.10890">
    <property type="match status" value="1"/>
</dbReference>
<keyword evidence="1" id="KW-0378">Hydrolase</keyword>
<dbReference type="InterPro" id="IPR036866">
    <property type="entry name" value="RibonucZ/Hydroxyglut_hydro"/>
</dbReference>
<dbReference type="Pfam" id="PF00753">
    <property type="entry name" value="Lactamase_B"/>
    <property type="match status" value="1"/>
</dbReference>
<gene>
    <name evidence="4" type="ORF">A3B14_03295</name>
</gene>
<dbReference type="AlphaFoldDB" id="A0A1G2U4K4"/>